<dbReference type="Pfam" id="PF00266">
    <property type="entry name" value="Aminotran_5"/>
    <property type="match status" value="1"/>
</dbReference>
<proteinExistence type="predicted"/>
<keyword evidence="4" id="KW-1185">Reference proteome</keyword>
<reference evidence="3" key="1">
    <citation type="submission" date="2023-04" db="EMBL/GenBank/DDBJ databases">
        <title>Ambrosiozyma monospora NBRC 1965.</title>
        <authorList>
            <person name="Ichikawa N."/>
            <person name="Sato H."/>
            <person name="Tonouchi N."/>
        </authorList>
    </citation>
    <scope>NUCLEOTIDE SEQUENCE</scope>
    <source>
        <strain evidence="3">NBRC 1965</strain>
    </source>
</reference>
<dbReference type="PANTHER" id="PTHR43092:SF2">
    <property type="entry name" value="HERCYNYLCYSTEINE SULFOXIDE LYASE"/>
    <property type="match status" value="1"/>
</dbReference>
<sequence>MGQQVSKFGIQFRHDYFLFDKETTPVNHGSYGAVPKPVFEEYQKLLLEDLTFPDKFALGLPPRVEHNLKLIAKVVNTSHENLAFVPNATSGVNDVLRSFPFVKGDAILATNIIYDACKNTIDYVVERYHLKLEIVELKFPASDADVLAKFEGKLSKGNIKLCFFDLVCSGPGIKFPYKEITKLCKKYNVISCIDGAHSIGMLPIDLEELQADFYITNLHKWLYCPRGCALLYVNPKFHKDIEPFPISHTYKGAKFYEKFLFVASNNYVSYLVVESALKFIDETCGGLENIRSYCNGLRKDAIEMFTKEMGLKVLENEEETISTFMFNVFVDLKGKRLEYFKKNVSPEFFVEIRDFVYDILIDGKHTYIQFGIYDEKLFVRFSCQIYNELSEYKLTYEWFTDALDQFFKSKSL</sequence>
<feature type="domain" description="Aminotransferase class V" evidence="2">
    <location>
        <begin position="68"/>
        <end position="328"/>
    </location>
</feature>
<dbReference type="SUPFAM" id="SSF53383">
    <property type="entry name" value="PLP-dependent transferases"/>
    <property type="match status" value="1"/>
</dbReference>
<keyword evidence="1" id="KW-0663">Pyridoxal phosphate</keyword>
<comment type="caution">
    <text evidence="3">The sequence shown here is derived from an EMBL/GenBank/DDBJ whole genome shotgun (WGS) entry which is preliminary data.</text>
</comment>
<dbReference type="InterPro" id="IPR015424">
    <property type="entry name" value="PyrdxlP-dep_Trfase"/>
</dbReference>
<dbReference type="OrthoDB" id="5978656at2759"/>
<dbReference type="Proteomes" id="UP001165063">
    <property type="component" value="Unassembled WGS sequence"/>
</dbReference>
<dbReference type="InterPro" id="IPR015421">
    <property type="entry name" value="PyrdxlP-dep_Trfase_major"/>
</dbReference>
<organism evidence="3 4">
    <name type="scientific">Ambrosiozyma monospora</name>
    <name type="common">Yeast</name>
    <name type="synonym">Endomycopsis monosporus</name>
    <dbReference type="NCBI Taxonomy" id="43982"/>
    <lineage>
        <taxon>Eukaryota</taxon>
        <taxon>Fungi</taxon>
        <taxon>Dikarya</taxon>
        <taxon>Ascomycota</taxon>
        <taxon>Saccharomycotina</taxon>
        <taxon>Pichiomycetes</taxon>
        <taxon>Pichiales</taxon>
        <taxon>Pichiaceae</taxon>
        <taxon>Ambrosiozyma</taxon>
    </lineage>
</organism>
<evidence type="ECO:0000313" key="4">
    <source>
        <dbReference type="Proteomes" id="UP001165063"/>
    </source>
</evidence>
<evidence type="ECO:0000256" key="1">
    <source>
        <dbReference type="ARBA" id="ARBA00022898"/>
    </source>
</evidence>
<accession>A0A9W6YMH1</accession>
<name>A0A9W6YMH1_AMBMO</name>
<dbReference type="Gene3D" id="3.40.640.10">
    <property type="entry name" value="Type I PLP-dependent aspartate aminotransferase-like (Major domain)"/>
    <property type="match status" value="1"/>
</dbReference>
<dbReference type="Gene3D" id="3.90.1150.10">
    <property type="entry name" value="Aspartate Aminotransferase, domain 1"/>
    <property type="match status" value="1"/>
</dbReference>
<dbReference type="PANTHER" id="PTHR43092">
    <property type="entry name" value="L-CYSTEINE DESULFHYDRASE"/>
    <property type="match status" value="1"/>
</dbReference>
<dbReference type="InterPro" id="IPR000192">
    <property type="entry name" value="Aminotrans_V_dom"/>
</dbReference>
<gene>
    <name evidence="3" type="ORF">Amon01_000117000</name>
</gene>
<dbReference type="AlphaFoldDB" id="A0A9W6YMH1"/>
<evidence type="ECO:0000313" key="3">
    <source>
        <dbReference type="EMBL" id="GMG20350.1"/>
    </source>
</evidence>
<evidence type="ECO:0000259" key="2">
    <source>
        <dbReference type="Pfam" id="PF00266"/>
    </source>
</evidence>
<protein>
    <submittedName>
        <fullName evidence="3">Unnamed protein product</fullName>
    </submittedName>
</protein>
<dbReference type="EMBL" id="BSXU01000348">
    <property type="protein sequence ID" value="GMG20350.1"/>
    <property type="molecule type" value="Genomic_DNA"/>
</dbReference>
<dbReference type="InterPro" id="IPR015422">
    <property type="entry name" value="PyrdxlP-dep_Trfase_small"/>
</dbReference>